<name>A0AAD7HA36_9AGAR</name>
<accession>A0AAD7HA36</accession>
<organism evidence="2 3">
    <name type="scientific">Mycena metata</name>
    <dbReference type="NCBI Taxonomy" id="1033252"/>
    <lineage>
        <taxon>Eukaryota</taxon>
        <taxon>Fungi</taxon>
        <taxon>Dikarya</taxon>
        <taxon>Basidiomycota</taxon>
        <taxon>Agaricomycotina</taxon>
        <taxon>Agaricomycetes</taxon>
        <taxon>Agaricomycetidae</taxon>
        <taxon>Agaricales</taxon>
        <taxon>Marasmiineae</taxon>
        <taxon>Mycenaceae</taxon>
        <taxon>Mycena</taxon>
    </lineage>
</organism>
<keyword evidence="1" id="KW-0732">Signal</keyword>
<dbReference type="Proteomes" id="UP001215598">
    <property type="component" value="Unassembled WGS sequence"/>
</dbReference>
<feature type="chain" id="PRO_5042280351" evidence="1">
    <location>
        <begin position="25"/>
        <end position="208"/>
    </location>
</feature>
<gene>
    <name evidence="2" type="ORF">B0H16DRAFT_1741533</name>
</gene>
<dbReference type="AlphaFoldDB" id="A0AAD7HA36"/>
<sequence>MLSVFSGLALLMIAGLGPRAAVYAASVVTLYDVPPPSTSNTVSLVDHESIFLSVDGVGADGATTYVDVMVQSYQAEVLPSTTITIVDEPFTATATLVEDASGYRITSPDESCTNGNCTVDTAAPQGVRTCSFGTDGQGTCVQGQQAQVGGISTATTIQTTWSGSVVPVFTLPASTSAPKSNGAAASLVAHARTTSLVLGAALLVFCAV</sequence>
<dbReference type="EMBL" id="JARKIB010000297">
    <property type="protein sequence ID" value="KAJ7716082.1"/>
    <property type="molecule type" value="Genomic_DNA"/>
</dbReference>
<evidence type="ECO:0000313" key="3">
    <source>
        <dbReference type="Proteomes" id="UP001215598"/>
    </source>
</evidence>
<protein>
    <submittedName>
        <fullName evidence="2">Uncharacterized protein</fullName>
    </submittedName>
</protein>
<evidence type="ECO:0000313" key="2">
    <source>
        <dbReference type="EMBL" id="KAJ7716082.1"/>
    </source>
</evidence>
<comment type="caution">
    <text evidence="2">The sequence shown here is derived from an EMBL/GenBank/DDBJ whole genome shotgun (WGS) entry which is preliminary data.</text>
</comment>
<feature type="signal peptide" evidence="1">
    <location>
        <begin position="1"/>
        <end position="24"/>
    </location>
</feature>
<evidence type="ECO:0000256" key="1">
    <source>
        <dbReference type="SAM" id="SignalP"/>
    </source>
</evidence>
<reference evidence="2" key="1">
    <citation type="submission" date="2023-03" db="EMBL/GenBank/DDBJ databases">
        <title>Massive genome expansion in bonnet fungi (Mycena s.s.) driven by repeated elements and novel gene families across ecological guilds.</title>
        <authorList>
            <consortium name="Lawrence Berkeley National Laboratory"/>
            <person name="Harder C.B."/>
            <person name="Miyauchi S."/>
            <person name="Viragh M."/>
            <person name="Kuo A."/>
            <person name="Thoen E."/>
            <person name="Andreopoulos B."/>
            <person name="Lu D."/>
            <person name="Skrede I."/>
            <person name="Drula E."/>
            <person name="Henrissat B."/>
            <person name="Morin E."/>
            <person name="Kohler A."/>
            <person name="Barry K."/>
            <person name="LaButti K."/>
            <person name="Morin E."/>
            <person name="Salamov A."/>
            <person name="Lipzen A."/>
            <person name="Mereny Z."/>
            <person name="Hegedus B."/>
            <person name="Baldrian P."/>
            <person name="Stursova M."/>
            <person name="Weitz H."/>
            <person name="Taylor A."/>
            <person name="Grigoriev I.V."/>
            <person name="Nagy L.G."/>
            <person name="Martin F."/>
            <person name="Kauserud H."/>
        </authorList>
    </citation>
    <scope>NUCLEOTIDE SEQUENCE</scope>
    <source>
        <strain evidence="2">CBHHK182m</strain>
    </source>
</reference>
<keyword evidence="3" id="KW-1185">Reference proteome</keyword>
<proteinExistence type="predicted"/>